<gene>
    <name evidence="3" type="primary">Hypp7981</name>
    <name evidence="3" type="ORF">BLAG_LOCUS9268</name>
</gene>
<dbReference type="Pfam" id="PF21320">
    <property type="entry name" value="WHD_Rv2258c"/>
    <property type="match status" value="1"/>
</dbReference>
<dbReference type="PANTHER" id="PTHR45128:SF1">
    <property type="entry name" value="S-ADENOSYLMETHIONINE-DEPENDENT METHYLTRANSFERASE RV2258C"/>
    <property type="match status" value="1"/>
</dbReference>
<dbReference type="CDD" id="cd02440">
    <property type="entry name" value="AdoMet_MTases"/>
    <property type="match status" value="1"/>
</dbReference>
<feature type="domain" description="Methyltransferase" evidence="1">
    <location>
        <begin position="175"/>
        <end position="293"/>
    </location>
</feature>
<proteinExistence type="predicted"/>
<dbReference type="InterPro" id="IPR053173">
    <property type="entry name" value="SAM-binding_MTase"/>
</dbReference>
<dbReference type="Pfam" id="PF13847">
    <property type="entry name" value="Methyltransf_31"/>
    <property type="match status" value="1"/>
</dbReference>
<evidence type="ECO:0000259" key="1">
    <source>
        <dbReference type="Pfam" id="PF13847"/>
    </source>
</evidence>
<dbReference type="InterPro" id="IPR029063">
    <property type="entry name" value="SAM-dependent_MTases_sf"/>
</dbReference>
<dbReference type="Proteomes" id="UP000838412">
    <property type="component" value="Chromosome 16"/>
</dbReference>
<accession>A0A8J9Z4M9</accession>
<dbReference type="InterPro" id="IPR036390">
    <property type="entry name" value="WH_DNA-bd_sf"/>
</dbReference>
<evidence type="ECO:0000259" key="2">
    <source>
        <dbReference type="Pfam" id="PF21320"/>
    </source>
</evidence>
<sequence>MAEAQTTPETADQFALRMVNTVSSGFVSLGIAVGARTGLIAQLAEADGPETAVQIAEKANMKERYLREWLAIMVTARIVDYDKEQKTYFLPKHRVGVLLPDGAMGSMGNWSDFVRQSAMVTNDVADCFKNDGPKGVPYSAYPDFHGWMGNIKEHEHKSLVSRFLPTIPGLGEALESGIKVLDAGCGRGIATLTLAQHFPKSTFIGTDLSDEVIQWASEESNKRGLANVTFQVHDLVKMPADWLDSFDYVLVWDVIHDQADPETALREIFRMVKPGGRFSMVDIKGHSELADNMGNPAAPLLYGVSLFHCMTVSLYFGGKGLGTLWGQELAAQMLHEAGFTDIKALDIPHSPVEIHFLCNKP</sequence>
<dbReference type="OrthoDB" id="506498at2759"/>
<keyword evidence="4" id="KW-1185">Reference proteome</keyword>
<dbReference type="SUPFAM" id="SSF46785">
    <property type="entry name" value="Winged helix' DNA-binding domain"/>
    <property type="match status" value="1"/>
</dbReference>
<name>A0A8J9Z4M9_BRALA</name>
<dbReference type="PANTHER" id="PTHR45128">
    <property type="entry name" value="METHYLTRANSFERASE TYPE 11"/>
    <property type="match status" value="1"/>
</dbReference>
<dbReference type="EMBL" id="OV696701">
    <property type="protein sequence ID" value="CAH1247663.1"/>
    <property type="molecule type" value="Genomic_DNA"/>
</dbReference>
<dbReference type="SUPFAM" id="SSF53335">
    <property type="entry name" value="S-adenosyl-L-methionine-dependent methyltransferases"/>
    <property type="match status" value="1"/>
</dbReference>
<feature type="domain" description="S-adenosylmethionine-dependent methyltransferase Rv2258c-like winged HTH" evidence="2">
    <location>
        <begin position="26"/>
        <end position="98"/>
    </location>
</feature>
<reference evidence="3" key="1">
    <citation type="submission" date="2022-01" db="EMBL/GenBank/DDBJ databases">
        <authorList>
            <person name="Braso-Vives M."/>
        </authorList>
    </citation>
    <scope>NUCLEOTIDE SEQUENCE</scope>
</reference>
<evidence type="ECO:0000313" key="3">
    <source>
        <dbReference type="EMBL" id="CAH1247663.1"/>
    </source>
</evidence>
<dbReference type="AlphaFoldDB" id="A0A8J9Z4M9"/>
<evidence type="ECO:0000313" key="4">
    <source>
        <dbReference type="Proteomes" id="UP000838412"/>
    </source>
</evidence>
<dbReference type="InterPro" id="IPR025714">
    <property type="entry name" value="Methyltranfer_dom"/>
</dbReference>
<organism evidence="3 4">
    <name type="scientific">Branchiostoma lanceolatum</name>
    <name type="common">Common lancelet</name>
    <name type="synonym">Amphioxus lanceolatum</name>
    <dbReference type="NCBI Taxonomy" id="7740"/>
    <lineage>
        <taxon>Eukaryota</taxon>
        <taxon>Metazoa</taxon>
        <taxon>Chordata</taxon>
        <taxon>Cephalochordata</taxon>
        <taxon>Leptocardii</taxon>
        <taxon>Amphioxiformes</taxon>
        <taxon>Branchiostomatidae</taxon>
        <taxon>Branchiostoma</taxon>
    </lineage>
</organism>
<dbReference type="Gene3D" id="3.40.50.150">
    <property type="entry name" value="Vaccinia Virus protein VP39"/>
    <property type="match status" value="1"/>
</dbReference>
<protein>
    <submittedName>
        <fullName evidence="3">Hypp7981 protein</fullName>
    </submittedName>
</protein>
<dbReference type="InterPro" id="IPR048711">
    <property type="entry name" value="WHD_Rv2258c"/>
</dbReference>